<dbReference type="CDD" id="cd14789">
    <property type="entry name" value="Tiki"/>
    <property type="match status" value="1"/>
</dbReference>
<dbReference type="PANTHER" id="PTHR40590">
    <property type="entry name" value="CYTOPLASMIC PROTEIN-RELATED"/>
    <property type="match status" value="1"/>
</dbReference>
<dbReference type="OrthoDB" id="9798714at2"/>
<proteinExistence type="predicted"/>
<evidence type="ECO:0000313" key="1">
    <source>
        <dbReference type="EMBL" id="RIJ48676.1"/>
    </source>
</evidence>
<organism evidence="1 2">
    <name type="scientific">Maribellus luteus</name>
    <dbReference type="NCBI Taxonomy" id="2305463"/>
    <lineage>
        <taxon>Bacteria</taxon>
        <taxon>Pseudomonadati</taxon>
        <taxon>Bacteroidota</taxon>
        <taxon>Bacteroidia</taxon>
        <taxon>Marinilabiliales</taxon>
        <taxon>Prolixibacteraceae</taxon>
        <taxon>Maribellus</taxon>
    </lineage>
</organism>
<accession>A0A399SX79</accession>
<dbReference type="Pfam" id="PF01963">
    <property type="entry name" value="TraB_PrgY_gumN"/>
    <property type="match status" value="1"/>
</dbReference>
<evidence type="ECO:0000313" key="2">
    <source>
        <dbReference type="Proteomes" id="UP000265926"/>
    </source>
</evidence>
<gene>
    <name evidence="1" type="ORF">D1614_09080</name>
</gene>
<dbReference type="EMBL" id="QWGR01000004">
    <property type="protein sequence ID" value="RIJ48676.1"/>
    <property type="molecule type" value="Genomic_DNA"/>
</dbReference>
<name>A0A399SX79_9BACT</name>
<reference evidence="1 2" key="1">
    <citation type="submission" date="2018-08" db="EMBL/GenBank/DDBJ databases">
        <title>Pallidiluteibacterium maritimus gen. nov., sp. nov., isolated from coastal sediment.</title>
        <authorList>
            <person name="Zhou L.Y."/>
        </authorList>
    </citation>
    <scope>NUCLEOTIDE SEQUENCE [LARGE SCALE GENOMIC DNA]</scope>
    <source>
        <strain evidence="1 2">XSD2</strain>
    </source>
</reference>
<dbReference type="PANTHER" id="PTHR40590:SF1">
    <property type="entry name" value="CYTOPLASMIC PROTEIN"/>
    <property type="match status" value="1"/>
</dbReference>
<dbReference type="InterPro" id="IPR002816">
    <property type="entry name" value="TraB/PrgY/GumN_fam"/>
</dbReference>
<dbReference type="InterPro" id="IPR047111">
    <property type="entry name" value="YbaP-like"/>
</dbReference>
<protein>
    <submittedName>
        <fullName evidence="1">TraB/GumN family protein</fullName>
    </submittedName>
</protein>
<sequence>MIIDLLINKTKHMKHLFLICTILLLCNFLGFSQSFVWKIKGKGTEFYIGGSIHILRDQDYPLPKEFYEAYDQSDVLTTELDMNEMKNPSNSIKMQQALIFQDDRTLSGVLSKDVYYKLDSVSNAMGVNLKLMEKLKPSMVVISLSFQSLQKLGVTTEGVDTHFTEKAVNDKKSRLFLESFDEQLGFIKDMGEGNEDEFVLYSIEDIEKNEEVFTDLLENWKKGQQELLNDQLLEFKSNYPDVYNTLVLKRNNNWMMLLEKYMDTAEIEFVVVGAMHLVGKDGLLAQLKKKGYEVSQL</sequence>
<keyword evidence="2" id="KW-1185">Reference proteome</keyword>
<dbReference type="AlphaFoldDB" id="A0A399SX79"/>
<comment type="caution">
    <text evidence="1">The sequence shown here is derived from an EMBL/GenBank/DDBJ whole genome shotgun (WGS) entry which is preliminary data.</text>
</comment>
<dbReference type="Proteomes" id="UP000265926">
    <property type="component" value="Unassembled WGS sequence"/>
</dbReference>